<keyword evidence="2 3" id="KW-0040">ANK repeat</keyword>
<dbReference type="PANTHER" id="PTHR24126:SF14">
    <property type="entry name" value="ANK_REP_REGION DOMAIN-CONTAINING PROTEIN"/>
    <property type="match status" value="1"/>
</dbReference>
<dbReference type="SMART" id="SM00248">
    <property type="entry name" value="ANK"/>
    <property type="match status" value="6"/>
</dbReference>
<evidence type="ECO:0000256" key="2">
    <source>
        <dbReference type="ARBA" id="ARBA00023043"/>
    </source>
</evidence>
<dbReference type="AlphaFoldDB" id="A0A8H3F6T3"/>
<keyword evidence="1" id="KW-0677">Repeat</keyword>
<protein>
    <submittedName>
        <fullName evidence="4">Uncharacterized protein</fullName>
    </submittedName>
</protein>
<dbReference type="SUPFAM" id="SSF158791">
    <property type="entry name" value="MgtE N-terminal domain-like"/>
    <property type="match status" value="1"/>
</dbReference>
<dbReference type="OrthoDB" id="194358at2759"/>
<sequence length="454" mass="51229">MNDTTGGSTETLPSLERLLSQVTPQELKSRLGEMNIEEVQRRSLQINPGKLERILRGMASKELQKRLSQLPLEDLQRRLSQMTPEELERCLSQMTSEEMQRRLSQMISEESKSSLSQVISRELERRLARMTPEEKRRKLFAHAKNGDINMVARLCQDRKINVNELFDLGSGHSKAALHAAATGGDLKVHQELVSHGANGHADVNLGYLSGFTLLYQAVLLEKLEIAEFLQKHGAIVDPVLATRCLAHALARPKTEIVEFLVSHGAEINGQDMHPLHIATRSKQLDNVKFLMIKKGLNVHAQDESGYTPAQIAATVGWLEGLKFFMKETGIKPNPDWKDAAFEIFMHSEDPEEAATIKYLIDNELIHIDSRDSDGATLLYRAWELGRMKTVEVLLPRTANPVARSRAGETRWDIAMMAEKPWNVSKYRNLPSVHSQGQDRKCSPRLDFRHVKPGT</sequence>
<dbReference type="InterPro" id="IPR036770">
    <property type="entry name" value="Ankyrin_rpt-contain_sf"/>
</dbReference>
<evidence type="ECO:0000256" key="3">
    <source>
        <dbReference type="PROSITE-ProRule" id="PRU00023"/>
    </source>
</evidence>
<reference evidence="4" key="1">
    <citation type="submission" date="2021-03" db="EMBL/GenBank/DDBJ databases">
        <authorList>
            <person name="Tagirdzhanova G."/>
        </authorList>
    </citation>
    <scope>NUCLEOTIDE SEQUENCE</scope>
</reference>
<dbReference type="Gene3D" id="1.25.40.20">
    <property type="entry name" value="Ankyrin repeat-containing domain"/>
    <property type="match status" value="2"/>
</dbReference>
<keyword evidence="5" id="KW-1185">Reference proteome</keyword>
<dbReference type="SUPFAM" id="SSF48403">
    <property type="entry name" value="Ankyrin repeat"/>
    <property type="match status" value="1"/>
</dbReference>
<dbReference type="PROSITE" id="PS50297">
    <property type="entry name" value="ANK_REP_REGION"/>
    <property type="match status" value="1"/>
</dbReference>
<feature type="repeat" description="ANK" evidence="3">
    <location>
        <begin position="172"/>
        <end position="204"/>
    </location>
</feature>
<evidence type="ECO:0000313" key="5">
    <source>
        <dbReference type="Proteomes" id="UP000664521"/>
    </source>
</evidence>
<evidence type="ECO:0000313" key="4">
    <source>
        <dbReference type="EMBL" id="CAF9918059.1"/>
    </source>
</evidence>
<dbReference type="PANTHER" id="PTHR24126">
    <property type="entry name" value="ANKYRIN REPEAT, PH AND SEC7 DOMAIN CONTAINING PROTEIN SECG-RELATED"/>
    <property type="match status" value="1"/>
</dbReference>
<dbReference type="Pfam" id="PF12796">
    <property type="entry name" value="Ank_2"/>
    <property type="match status" value="2"/>
</dbReference>
<gene>
    <name evidence="4" type="ORF">HETSPECPRED_003647</name>
</gene>
<name>A0A8H3F6T3_9LECA</name>
<accession>A0A8H3F6T3</accession>
<proteinExistence type="predicted"/>
<dbReference type="Proteomes" id="UP000664521">
    <property type="component" value="Unassembled WGS sequence"/>
</dbReference>
<dbReference type="PROSITE" id="PS50088">
    <property type="entry name" value="ANK_REPEAT"/>
    <property type="match status" value="2"/>
</dbReference>
<organism evidence="4 5">
    <name type="scientific">Heterodermia speciosa</name>
    <dbReference type="NCBI Taxonomy" id="116794"/>
    <lineage>
        <taxon>Eukaryota</taxon>
        <taxon>Fungi</taxon>
        <taxon>Dikarya</taxon>
        <taxon>Ascomycota</taxon>
        <taxon>Pezizomycotina</taxon>
        <taxon>Lecanoromycetes</taxon>
        <taxon>OSLEUM clade</taxon>
        <taxon>Lecanoromycetidae</taxon>
        <taxon>Caliciales</taxon>
        <taxon>Physciaceae</taxon>
        <taxon>Heterodermia</taxon>
    </lineage>
</organism>
<evidence type="ECO:0000256" key="1">
    <source>
        <dbReference type="ARBA" id="ARBA00022737"/>
    </source>
</evidence>
<dbReference type="EMBL" id="CAJPDS010000021">
    <property type="protein sequence ID" value="CAF9918059.1"/>
    <property type="molecule type" value="Genomic_DNA"/>
</dbReference>
<feature type="repeat" description="ANK" evidence="3">
    <location>
        <begin position="270"/>
        <end position="303"/>
    </location>
</feature>
<comment type="caution">
    <text evidence="4">The sequence shown here is derived from an EMBL/GenBank/DDBJ whole genome shotgun (WGS) entry which is preliminary data.</text>
</comment>
<dbReference type="InterPro" id="IPR002110">
    <property type="entry name" value="Ankyrin_rpt"/>
</dbReference>